<evidence type="ECO:0000256" key="4">
    <source>
        <dbReference type="ARBA" id="ARBA00022692"/>
    </source>
</evidence>
<feature type="transmembrane region" description="Helical" evidence="7">
    <location>
        <begin position="176"/>
        <end position="199"/>
    </location>
</feature>
<protein>
    <submittedName>
        <fullName evidence="9">ABC transporter permease</fullName>
    </submittedName>
</protein>
<keyword evidence="3" id="KW-1003">Cell membrane</keyword>
<feature type="transmembrane region" description="Helical" evidence="7">
    <location>
        <begin position="98"/>
        <end position="119"/>
    </location>
</feature>
<dbReference type="PROSITE" id="PS50928">
    <property type="entry name" value="ABC_TM1"/>
    <property type="match status" value="1"/>
</dbReference>
<gene>
    <name evidence="9" type="ORF">EF514_02045</name>
</gene>
<dbReference type="RefSeq" id="WP_127723306.1">
    <property type="nucleotide sequence ID" value="NZ_RLIH01000002.1"/>
</dbReference>
<dbReference type="InterPro" id="IPR000515">
    <property type="entry name" value="MetI-like"/>
</dbReference>
<dbReference type="SUPFAM" id="SSF161098">
    <property type="entry name" value="MetI-like"/>
    <property type="match status" value="1"/>
</dbReference>
<evidence type="ECO:0000256" key="2">
    <source>
        <dbReference type="ARBA" id="ARBA00022448"/>
    </source>
</evidence>
<feature type="transmembrane region" description="Helical" evidence="7">
    <location>
        <begin position="131"/>
        <end position="156"/>
    </location>
</feature>
<evidence type="ECO:0000313" key="10">
    <source>
        <dbReference type="Proteomes" id="UP000288812"/>
    </source>
</evidence>
<keyword evidence="4 7" id="KW-0812">Transmembrane</keyword>
<sequence length="314" mass="35496">MRFLIRKFISIILTLFLVSIMIFLIFQVLPGNPAEIMLGTEADKYQIQLLEKELGVDKPMIERYGSWLVNLLHGDMGKSIKYQVPVADLFASRFPVTLFLTLYSLAITLILGIPLGIWVASRDSKWYGRVVGTITQLGISIPSFWISFLLMLVFSLKLKWFPTFGYNVMDGNFFSRLYSFFLPAFSISISNIAVVVRYLRTSILEQMRMDYVRTALVKGQKQSTILYRHVLRNALIPVLTILGIIFTSSIGGSIIIENVFALPGLGSLIVQSVSSRDFVLIQSVVLIIATMVIFINFAIDILYQVIDPRIRSGD</sequence>
<proteinExistence type="inferred from homology"/>
<keyword evidence="6 7" id="KW-0472">Membrane</keyword>
<evidence type="ECO:0000256" key="3">
    <source>
        <dbReference type="ARBA" id="ARBA00022475"/>
    </source>
</evidence>
<dbReference type="GO" id="GO:0005886">
    <property type="term" value="C:plasma membrane"/>
    <property type="evidence" value="ECO:0007669"/>
    <property type="project" value="UniProtKB-SubCell"/>
</dbReference>
<name>A0A437S947_9FIRM</name>
<dbReference type="InterPro" id="IPR045621">
    <property type="entry name" value="BPD_transp_1_N"/>
</dbReference>
<evidence type="ECO:0000256" key="1">
    <source>
        <dbReference type="ARBA" id="ARBA00004651"/>
    </source>
</evidence>
<dbReference type="CDD" id="cd06261">
    <property type="entry name" value="TM_PBP2"/>
    <property type="match status" value="1"/>
</dbReference>
<dbReference type="Proteomes" id="UP000288812">
    <property type="component" value="Unassembled WGS sequence"/>
</dbReference>
<comment type="caution">
    <text evidence="9">The sequence shown here is derived from an EMBL/GenBank/DDBJ whole genome shotgun (WGS) entry which is preliminary data.</text>
</comment>
<keyword evidence="10" id="KW-1185">Reference proteome</keyword>
<dbReference type="OrthoDB" id="24153at2"/>
<dbReference type="PANTHER" id="PTHR43163:SF6">
    <property type="entry name" value="DIPEPTIDE TRANSPORT SYSTEM PERMEASE PROTEIN DPPB-RELATED"/>
    <property type="match status" value="1"/>
</dbReference>
<dbReference type="InterPro" id="IPR035906">
    <property type="entry name" value="MetI-like_sf"/>
</dbReference>
<evidence type="ECO:0000256" key="7">
    <source>
        <dbReference type="RuleBase" id="RU363032"/>
    </source>
</evidence>
<dbReference type="GO" id="GO:0071916">
    <property type="term" value="F:dipeptide transmembrane transporter activity"/>
    <property type="evidence" value="ECO:0007669"/>
    <property type="project" value="TreeGrafter"/>
</dbReference>
<dbReference type="Pfam" id="PF19300">
    <property type="entry name" value="BPD_transp_1_N"/>
    <property type="match status" value="1"/>
</dbReference>
<keyword evidence="2 7" id="KW-0813">Transport</keyword>
<organism evidence="9 10">
    <name type="scientific">Anaerosphaera multitolerans</name>
    <dbReference type="NCBI Taxonomy" id="2487351"/>
    <lineage>
        <taxon>Bacteria</taxon>
        <taxon>Bacillati</taxon>
        <taxon>Bacillota</taxon>
        <taxon>Tissierellia</taxon>
        <taxon>Tissierellales</taxon>
        <taxon>Peptoniphilaceae</taxon>
        <taxon>Anaerosphaera</taxon>
    </lineage>
</organism>
<accession>A0A437S947</accession>
<feature type="transmembrane region" description="Helical" evidence="7">
    <location>
        <begin position="280"/>
        <end position="303"/>
    </location>
</feature>
<evidence type="ECO:0000313" key="9">
    <source>
        <dbReference type="EMBL" id="RVU55532.1"/>
    </source>
</evidence>
<evidence type="ECO:0000259" key="8">
    <source>
        <dbReference type="PROSITE" id="PS50928"/>
    </source>
</evidence>
<comment type="subcellular location">
    <subcellularLocation>
        <location evidence="1 7">Cell membrane</location>
        <topology evidence="1 7">Multi-pass membrane protein</topology>
    </subcellularLocation>
</comment>
<comment type="similarity">
    <text evidence="7">Belongs to the binding-protein-dependent transport system permease family.</text>
</comment>
<dbReference type="Gene3D" id="1.10.3720.10">
    <property type="entry name" value="MetI-like"/>
    <property type="match status" value="1"/>
</dbReference>
<keyword evidence="5 7" id="KW-1133">Transmembrane helix</keyword>
<dbReference type="Pfam" id="PF00528">
    <property type="entry name" value="BPD_transp_1"/>
    <property type="match status" value="1"/>
</dbReference>
<feature type="transmembrane region" description="Helical" evidence="7">
    <location>
        <begin position="7"/>
        <end position="29"/>
    </location>
</feature>
<feature type="transmembrane region" description="Helical" evidence="7">
    <location>
        <begin position="234"/>
        <end position="260"/>
    </location>
</feature>
<dbReference type="EMBL" id="RLIH01000002">
    <property type="protein sequence ID" value="RVU55532.1"/>
    <property type="molecule type" value="Genomic_DNA"/>
</dbReference>
<dbReference type="AlphaFoldDB" id="A0A437S947"/>
<evidence type="ECO:0000256" key="6">
    <source>
        <dbReference type="ARBA" id="ARBA00023136"/>
    </source>
</evidence>
<dbReference type="PANTHER" id="PTHR43163">
    <property type="entry name" value="DIPEPTIDE TRANSPORT SYSTEM PERMEASE PROTEIN DPPB-RELATED"/>
    <property type="match status" value="1"/>
</dbReference>
<feature type="domain" description="ABC transmembrane type-1" evidence="8">
    <location>
        <begin position="94"/>
        <end position="303"/>
    </location>
</feature>
<evidence type="ECO:0000256" key="5">
    <source>
        <dbReference type="ARBA" id="ARBA00022989"/>
    </source>
</evidence>
<reference evidence="9 10" key="1">
    <citation type="submission" date="2018-11" db="EMBL/GenBank/DDBJ databases">
        <title>Genome sequencing and assembly of Anaerosphaera sp. nov., GS7-6-2.</title>
        <authorList>
            <person name="Rettenmaier R."/>
            <person name="Liebl W."/>
            <person name="Zverlov V."/>
        </authorList>
    </citation>
    <scope>NUCLEOTIDE SEQUENCE [LARGE SCALE GENOMIC DNA]</scope>
    <source>
        <strain evidence="9 10">GS7-6-2</strain>
    </source>
</reference>